<reference evidence="2" key="1">
    <citation type="submission" date="2015-10" db="EMBL/GenBank/DDBJ databases">
        <authorList>
            <person name="Gilbert D.G."/>
        </authorList>
    </citation>
    <scope>NUCLEOTIDE SEQUENCE</scope>
</reference>
<accession>A0A160TWB9</accession>
<protein>
    <recommendedName>
        <fullName evidence="1">Fe2OG dioxygenase domain-containing protein</fullName>
    </recommendedName>
</protein>
<dbReference type="AlphaFoldDB" id="A0A160TWB9"/>
<dbReference type="InterPro" id="IPR005123">
    <property type="entry name" value="Oxoglu/Fe-dep_dioxygenase_dom"/>
</dbReference>
<evidence type="ECO:0000259" key="1">
    <source>
        <dbReference type="PROSITE" id="PS51471"/>
    </source>
</evidence>
<name>A0A160TWB9_9ZZZZ</name>
<dbReference type="InterPro" id="IPR056470">
    <property type="entry name" value="BesD/HalB-like"/>
</dbReference>
<evidence type="ECO:0000313" key="2">
    <source>
        <dbReference type="EMBL" id="CUS54767.1"/>
    </source>
</evidence>
<organism evidence="2">
    <name type="scientific">hydrothermal vent metagenome</name>
    <dbReference type="NCBI Taxonomy" id="652676"/>
    <lineage>
        <taxon>unclassified sequences</taxon>
        <taxon>metagenomes</taxon>
        <taxon>ecological metagenomes</taxon>
    </lineage>
</organism>
<dbReference type="PROSITE" id="PS51471">
    <property type="entry name" value="FE2OG_OXY"/>
    <property type="match status" value="1"/>
</dbReference>
<dbReference type="Pfam" id="PF23169">
    <property type="entry name" value="HalD"/>
    <property type="match status" value="1"/>
</dbReference>
<feature type="domain" description="Fe2OG dioxygenase" evidence="1">
    <location>
        <begin position="149"/>
        <end position="269"/>
    </location>
</feature>
<sequence>MNTVLSADRPSGEVSTEEMNKLIDLDRYPIDRLDNKAGQLLVAQCRSDLDDCAAAMLPKFVRQAVITKMAEEAESLVQVAHRYDGDRVTFYEEDDKGCSDDGSLDSAVRSVRHPNRYCQILNYQIPNHSDLRAIYLWPPLTEFIRQVLNVEQLFLSQCPHLALTMKVAYEGDTDGWHYDPNDGVITLVLQAADSGGEFEYAPNIRNNNDQNYAGVDRLFKSPDVEATRPILEPGTFTFFNGRHSMHRVRPVGSTRQPRIVSIFSFDQRPDHFFAQSYIDKLRRFPQGPPIVD</sequence>
<gene>
    <name evidence="2" type="ORF">MGWOODY_XGa1705</name>
</gene>
<proteinExistence type="predicted"/>
<dbReference type="SUPFAM" id="SSF51197">
    <property type="entry name" value="Clavaminate synthase-like"/>
    <property type="match status" value="1"/>
</dbReference>
<dbReference type="Gene3D" id="2.60.120.620">
    <property type="entry name" value="q2cbj1_9rhob like domain"/>
    <property type="match status" value="1"/>
</dbReference>
<dbReference type="EMBL" id="CZRL01000105">
    <property type="protein sequence ID" value="CUS54767.1"/>
    <property type="molecule type" value="Genomic_DNA"/>
</dbReference>